<organism evidence="2 3">
    <name type="scientific">Streptomyces fumanus</name>
    <dbReference type="NCBI Taxonomy" id="67302"/>
    <lineage>
        <taxon>Bacteria</taxon>
        <taxon>Bacillati</taxon>
        <taxon>Actinomycetota</taxon>
        <taxon>Actinomycetes</taxon>
        <taxon>Kitasatosporales</taxon>
        <taxon>Streptomycetaceae</taxon>
        <taxon>Streptomyces</taxon>
    </lineage>
</organism>
<name>A0A919DUU6_9ACTN</name>
<keyword evidence="3" id="KW-1185">Reference proteome</keyword>
<dbReference type="RefSeq" id="WP_190202183.1">
    <property type="nucleotide sequence ID" value="NZ_BNBI01000001.1"/>
</dbReference>
<dbReference type="Pfam" id="PF00583">
    <property type="entry name" value="Acetyltransf_1"/>
    <property type="match status" value="1"/>
</dbReference>
<dbReference type="GO" id="GO:0016747">
    <property type="term" value="F:acyltransferase activity, transferring groups other than amino-acyl groups"/>
    <property type="evidence" value="ECO:0007669"/>
    <property type="project" value="InterPro"/>
</dbReference>
<evidence type="ECO:0000259" key="1">
    <source>
        <dbReference type="PROSITE" id="PS51186"/>
    </source>
</evidence>
<feature type="domain" description="N-acetyltransferase" evidence="1">
    <location>
        <begin position="4"/>
        <end position="180"/>
    </location>
</feature>
<gene>
    <name evidence="2" type="ORF">GCM10018772_02480</name>
</gene>
<reference evidence="2" key="1">
    <citation type="journal article" date="2014" name="Int. J. Syst. Evol. Microbiol.">
        <title>Complete genome sequence of Corynebacterium casei LMG S-19264T (=DSM 44701T), isolated from a smear-ripened cheese.</title>
        <authorList>
            <consortium name="US DOE Joint Genome Institute (JGI-PGF)"/>
            <person name="Walter F."/>
            <person name="Albersmeier A."/>
            <person name="Kalinowski J."/>
            <person name="Ruckert C."/>
        </authorList>
    </citation>
    <scope>NUCLEOTIDE SEQUENCE</scope>
    <source>
        <strain evidence="2">JCM 4477</strain>
    </source>
</reference>
<dbReference type="EMBL" id="BNBI01000001">
    <property type="protein sequence ID" value="GHE83553.1"/>
    <property type="molecule type" value="Genomic_DNA"/>
</dbReference>
<dbReference type="Proteomes" id="UP000630718">
    <property type="component" value="Unassembled WGS sequence"/>
</dbReference>
<accession>A0A919DUU6</accession>
<comment type="caution">
    <text evidence="2">The sequence shown here is derived from an EMBL/GenBank/DDBJ whole genome shotgun (WGS) entry which is preliminary data.</text>
</comment>
<dbReference type="Gene3D" id="3.40.630.30">
    <property type="match status" value="1"/>
</dbReference>
<sequence>MTGVRYERHEAPGAAAGLDAFLPAYAEVYAEPPYREGPDDVAAFTEHYRTHTRRPGMRLVLAREGEEVVGFGYGYRLAPDTRWWHNLRDVELPEDFTREDGRRTFAVIELAVRKPWRRRGVAAGLHAALLDGLDAERVTLTVRPEPEAAPARCAYAAWGYRRVGVSRPWEGAPFYVCMVRGLHRDRAETAVTPARL</sequence>
<dbReference type="AlphaFoldDB" id="A0A919DUU6"/>
<protein>
    <recommendedName>
        <fullName evidence="1">N-acetyltransferase domain-containing protein</fullName>
    </recommendedName>
</protein>
<dbReference type="SUPFAM" id="SSF55729">
    <property type="entry name" value="Acyl-CoA N-acyltransferases (Nat)"/>
    <property type="match status" value="1"/>
</dbReference>
<proteinExistence type="predicted"/>
<dbReference type="InterPro" id="IPR000182">
    <property type="entry name" value="GNAT_dom"/>
</dbReference>
<evidence type="ECO:0000313" key="3">
    <source>
        <dbReference type="Proteomes" id="UP000630718"/>
    </source>
</evidence>
<dbReference type="PROSITE" id="PS51186">
    <property type="entry name" value="GNAT"/>
    <property type="match status" value="1"/>
</dbReference>
<reference evidence="2" key="2">
    <citation type="submission" date="2020-09" db="EMBL/GenBank/DDBJ databases">
        <authorList>
            <person name="Sun Q."/>
            <person name="Ohkuma M."/>
        </authorList>
    </citation>
    <scope>NUCLEOTIDE SEQUENCE</scope>
    <source>
        <strain evidence="2">JCM 4477</strain>
    </source>
</reference>
<dbReference type="InterPro" id="IPR016181">
    <property type="entry name" value="Acyl_CoA_acyltransferase"/>
</dbReference>
<evidence type="ECO:0000313" key="2">
    <source>
        <dbReference type="EMBL" id="GHE83553.1"/>
    </source>
</evidence>